<evidence type="ECO:0000256" key="2">
    <source>
        <dbReference type="ARBA" id="ARBA00010992"/>
    </source>
</evidence>
<dbReference type="PANTHER" id="PTHR48022">
    <property type="entry name" value="PLASTIDIC GLUCOSE TRANSPORTER 4"/>
    <property type="match status" value="1"/>
</dbReference>
<feature type="domain" description="Major facilitator superfamily (MFS) profile" evidence="7">
    <location>
        <begin position="22"/>
        <end position="100"/>
    </location>
</feature>
<accession>A0A139I2H1</accession>
<dbReference type="SUPFAM" id="SSF103473">
    <property type="entry name" value="MFS general substrate transporter"/>
    <property type="match status" value="1"/>
</dbReference>
<comment type="subcellular location">
    <subcellularLocation>
        <location evidence="1">Membrane</location>
        <topology evidence="1">Multi-pass membrane protein</topology>
    </subcellularLocation>
</comment>
<proteinExistence type="inferred from homology"/>
<evidence type="ECO:0000256" key="4">
    <source>
        <dbReference type="ARBA" id="ARBA00022989"/>
    </source>
</evidence>
<evidence type="ECO:0000256" key="5">
    <source>
        <dbReference type="ARBA" id="ARBA00023136"/>
    </source>
</evidence>
<dbReference type="EMBL" id="LFZO01000393">
    <property type="protein sequence ID" value="KXT08887.1"/>
    <property type="molecule type" value="Genomic_DNA"/>
</dbReference>
<sequence>MSSSDNYPKFLGMNGKALEWTVTVILTFGFVLVGYDQGVMSGVITAPLWLSEFPRVNHNATLLDFTVAIYDIGTMLGAVSMIFLGDRLGRKNPVYSAALA</sequence>
<reference evidence="8 9" key="1">
    <citation type="submission" date="2015-07" db="EMBL/GenBank/DDBJ databases">
        <title>Comparative genomics of the Sigatoka disease complex on banana suggests a link between parallel evolutionary changes in Pseudocercospora fijiensis and Pseudocercospora eumusae and increased virulence on the banana host.</title>
        <authorList>
            <person name="Chang T.-C."/>
            <person name="Salvucci A."/>
            <person name="Crous P.W."/>
            <person name="Stergiopoulos I."/>
        </authorList>
    </citation>
    <scope>NUCLEOTIDE SEQUENCE [LARGE SCALE GENOMIC DNA]</scope>
    <source>
        <strain evidence="8 9">CBS 116634</strain>
    </source>
</reference>
<dbReference type="GO" id="GO:0005351">
    <property type="term" value="F:carbohydrate:proton symporter activity"/>
    <property type="evidence" value="ECO:0007669"/>
    <property type="project" value="TreeGrafter"/>
</dbReference>
<feature type="transmembrane region" description="Helical" evidence="6">
    <location>
        <begin position="62"/>
        <end position="84"/>
    </location>
</feature>
<organism evidence="8 9">
    <name type="scientific">Pseudocercospora musae</name>
    <dbReference type="NCBI Taxonomy" id="113226"/>
    <lineage>
        <taxon>Eukaryota</taxon>
        <taxon>Fungi</taxon>
        <taxon>Dikarya</taxon>
        <taxon>Ascomycota</taxon>
        <taxon>Pezizomycotina</taxon>
        <taxon>Dothideomycetes</taxon>
        <taxon>Dothideomycetidae</taxon>
        <taxon>Mycosphaerellales</taxon>
        <taxon>Mycosphaerellaceae</taxon>
        <taxon>Pseudocercospora</taxon>
    </lineage>
</organism>
<dbReference type="Gene3D" id="1.20.1250.20">
    <property type="entry name" value="MFS general substrate transporter like domains"/>
    <property type="match status" value="1"/>
</dbReference>
<gene>
    <name evidence="8" type="ORF">AC579_4669</name>
</gene>
<keyword evidence="3 6" id="KW-0812">Transmembrane</keyword>
<evidence type="ECO:0000256" key="1">
    <source>
        <dbReference type="ARBA" id="ARBA00004141"/>
    </source>
</evidence>
<feature type="transmembrane region" description="Helical" evidence="6">
    <location>
        <begin position="20"/>
        <end position="50"/>
    </location>
</feature>
<dbReference type="AlphaFoldDB" id="A0A139I2H1"/>
<keyword evidence="4 6" id="KW-1133">Transmembrane helix</keyword>
<dbReference type="EMBL" id="LFZO01000393">
    <property type="protein sequence ID" value="KXT08891.1"/>
    <property type="molecule type" value="Genomic_DNA"/>
</dbReference>
<dbReference type="InterPro" id="IPR050360">
    <property type="entry name" value="MFS_Sugar_Transporters"/>
</dbReference>
<dbReference type="PANTHER" id="PTHR48022:SF68">
    <property type="entry name" value="MAJOR FACILITATOR SUPERFAMILY (MFS) PROFILE DOMAIN-CONTAINING PROTEIN-RELATED"/>
    <property type="match status" value="1"/>
</dbReference>
<evidence type="ECO:0000256" key="3">
    <source>
        <dbReference type="ARBA" id="ARBA00022692"/>
    </source>
</evidence>
<comment type="caution">
    <text evidence="8">The sequence shown here is derived from an EMBL/GenBank/DDBJ whole genome shotgun (WGS) entry which is preliminary data.</text>
</comment>
<dbReference type="Proteomes" id="UP000073492">
    <property type="component" value="Unassembled WGS sequence"/>
</dbReference>
<keyword evidence="9" id="KW-1185">Reference proteome</keyword>
<evidence type="ECO:0000313" key="8">
    <source>
        <dbReference type="EMBL" id="KXT08887.1"/>
    </source>
</evidence>
<comment type="similarity">
    <text evidence="2">Belongs to the major facilitator superfamily. Sugar transporter (TC 2.A.1.1) family.</text>
</comment>
<evidence type="ECO:0000313" key="9">
    <source>
        <dbReference type="Proteomes" id="UP000073492"/>
    </source>
</evidence>
<keyword evidence="5 6" id="KW-0472">Membrane</keyword>
<dbReference type="InterPro" id="IPR005828">
    <property type="entry name" value="MFS_sugar_transport-like"/>
</dbReference>
<dbReference type="PROSITE" id="PS50850">
    <property type="entry name" value="MFS"/>
    <property type="match status" value="1"/>
</dbReference>
<dbReference type="InterPro" id="IPR036259">
    <property type="entry name" value="MFS_trans_sf"/>
</dbReference>
<name>A0A139I2H1_9PEZI</name>
<dbReference type="GO" id="GO:0016020">
    <property type="term" value="C:membrane"/>
    <property type="evidence" value="ECO:0007669"/>
    <property type="project" value="UniProtKB-SubCell"/>
</dbReference>
<dbReference type="Pfam" id="PF00083">
    <property type="entry name" value="Sugar_tr"/>
    <property type="match status" value="1"/>
</dbReference>
<protein>
    <recommendedName>
        <fullName evidence="7">Major facilitator superfamily (MFS) profile domain-containing protein</fullName>
    </recommendedName>
</protein>
<dbReference type="InterPro" id="IPR020846">
    <property type="entry name" value="MFS_dom"/>
</dbReference>
<dbReference type="OrthoDB" id="6133115at2759"/>
<evidence type="ECO:0000256" key="6">
    <source>
        <dbReference type="SAM" id="Phobius"/>
    </source>
</evidence>
<evidence type="ECO:0000259" key="7">
    <source>
        <dbReference type="PROSITE" id="PS50850"/>
    </source>
</evidence>